<keyword evidence="1" id="KW-1133">Transmembrane helix</keyword>
<feature type="transmembrane region" description="Helical" evidence="1">
    <location>
        <begin position="116"/>
        <end position="133"/>
    </location>
</feature>
<feature type="transmembrane region" description="Helical" evidence="1">
    <location>
        <begin position="16"/>
        <end position="34"/>
    </location>
</feature>
<gene>
    <name evidence="2" type="ORF">ABEG17_02985</name>
</gene>
<keyword evidence="1" id="KW-0812">Transmembrane</keyword>
<feature type="transmembrane region" description="Helical" evidence="1">
    <location>
        <begin position="256"/>
        <end position="273"/>
    </location>
</feature>
<feature type="transmembrane region" description="Helical" evidence="1">
    <location>
        <begin position="177"/>
        <end position="196"/>
    </location>
</feature>
<feature type="transmembrane region" description="Helical" evidence="1">
    <location>
        <begin position="342"/>
        <end position="361"/>
    </location>
</feature>
<name>A0AAU7JVG0_9MICO</name>
<protein>
    <recommendedName>
        <fullName evidence="3">Glycosyltransferase RgtA/B/C/D-like domain-containing protein</fullName>
    </recommendedName>
</protein>
<evidence type="ECO:0008006" key="3">
    <source>
        <dbReference type="Google" id="ProtNLM"/>
    </source>
</evidence>
<organism evidence="2">
    <name type="scientific">Pedococcus sp. KACC 23699</name>
    <dbReference type="NCBI Taxonomy" id="3149228"/>
    <lineage>
        <taxon>Bacteria</taxon>
        <taxon>Bacillati</taxon>
        <taxon>Actinomycetota</taxon>
        <taxon>Actinomycetes</taxon>
        <taxon>Micrococcales</taxon>
        <taxon>Intrasporangiaceae</taxon>
        <taxon>Pedococcus</taxon>
    </lineage>
</organism>
<proteinExistence type="predicted"/>
<dbReference type="EMBL" id="CP157483">
    <property type="protein sequence ID" value="XBO44310.1"/>
    <property type="molecule type" value="Genomic_DNA"/>
</dbReference>
<keyword evidence="1" id="KW-0472">Membrane</keyword>
<feature type="transmembrane region" description="Helical" evidence="1">
    <location>
        <begin position="208"/>
        <end position="225"/>
    </location>
</feature>
<dbReference type="RefSeq" id="WP_406831798.1">
    <property type="nucleotide sequence ID" value="NZ_CP157483.1"/>
</dbReference>
<reference evidence="2" key="1">
    <citation type="submission" date="2024-05" db="EMBL/GenBank/DDBJ databases">
        <authorList>
            <person name="Kim S."/>
            <person name="Heo J."/>
            <person name="Choi H."/>
            <person name="Choi Y."/>
            <person name="Kwon S.-W."/>
            <person name="Kim Y."/>
        </authorList>
    </citation>
    <scope>NUCLEOTIDE SEQUENCE</scope>
    <source>
        <strain evidence="2">KACC 23699</strain>
    </source>
</reference>
<evidence type="ECO:0000313" key="2">
    <source>
        <dbReference type="EMBL" id="XBO44310.1"/>
    </source>
</evidence>
<dbReference type="AlphaFoldDB" id="A0AAU7JVG0"/>
<feature type="transmembrane region" description="Helical" evidence="1">
    <location>
        <begin position="140"/>
        <end position="157"/>
    </location>
</feature>
<feature type="transmembrane region" description="Helical" evidence="1">
    <location>
        <begin position="285"/>
        <end position="311"/>
    </location>
</feature>
<evidence type="ECO:0000256" key="1">
    <source>
        <dbReference type="SAM" id="Phobius"/>
    </source>
</evidence>
<feature type="transmembrane region" description="Helical" evidence="1">
    <location>
        <begin position="85"/>
        <end position="110"/>
    </location>
</feature>
<sequence>MSGSSPAALTERWGPWIQAGLLAVLPVITVRAVADPSPWLHLRVGAFLLEGGRFGLPDPWSPLAAHRYIPTQWLPSVVLAEGYDLFGIAAVVWSRGVAIVALVLAVLWLTRTVSRPVVAVPVTAVAVTAAWGGLAERPQLAGFVLLALAIGAWWRTGVDHRARWWLVPLTWLGACTHGVWVLGLVVGGLVVLGLALEHAATRGQWFRLVGVLAASFIAAGVTPLGPRLLLTPFEVGSNGREFVAEWFPSSVRSPDVALTLVMLALVYAAWALLRERPAAWQLLTFLAAIAFVLTMQRTVAVGAILAAPLLAEQVERLLARRRAGRGHEPVGPPAAPLERRELAAWAVGLVVACLVAVPLAGNRAGTVHAVPVALQQQVRALPPQTRVIADGDVTGWLLFEAPQAAPVFDLRIESYSGAHVKAYINAMEAGPGWEDFVADGGATSALLPMQSPLALALVEQLNWSVVAHGDGYQLLAAS</sequence>
<accession>A0AAU7JVG0</accession>